<evidence type="ECO:0008006" key="4">
    <source>
        <dbReference type="Google" id="ProtNLM"/>
    </source>
</evidence>
<dbReference type="EMBL" id="JALJOV010000197">
    <property type="protein sequence ID" value="KAK9866013.1"/>
    <property type="molecule type" value="Genomic_DNA"/>
</dbReference>
<accession>A0AAW1TAP8</accession>
<feature type="compositionally biased region" description="Basic and acidic residues" evidence="1">
    <location>
        <begin position="54"/>
        <end position="79"/>
    </location>
</feature>
<feature type="compositionally biased region" description="Low complexity" evidence="1">
    <location>
        <begin position="399"/>
        <end position="412"/>
    </location>
</feature>
<dbReference type="AlphaFoldDB" id="A0AAW1TAP8"/>
<feature type="compositionally biased region" description="Basic and acidic residues" evidence="1">
    <location>
        <begin position="88"/>
        <end position="100"/>
    </location>
</feature>
<feature type="region of interest" description="Disordered" evidence="1">
    <location>
        <begin position="112"/>
        <end position="146"/>
    </location>
</feature>
<dbReference type="Proteomes" id="UP001485043">
    <property type="component" value="Unassembled WGS sequence"/>
</dbReference>
<feature type="region of interest" description="Disordered" evidence="1">
    <location>
        <begin position="393"/>
        <end position="412"/>
    </location>
</feature>
<evidence type="ECO:0000256" key="1">
    <source>
        <dbReference type="SAM" id="MobiDB-lite"/>
    </source>
</evidence>
<feature type="compositionally biased region" description="Polar residues" evidence="1">
    <location>
        <begin position="32"/>
        <end position="53"/>
    </location>
</feature>
<evidence type="ECO:0000313" key="3">
    <source>
        <dbReference type="Proteomes" id="UP001485043"/>
    </source>
</evidence>
<name>A0AAW1TAP8_9CHLO</name>
<gene>
    <name evidence="2" type="ORF">WJX84_000671</name>
</gene>
<organism evidence="2 3">
    <name type="scientific">Apatococcus fuscideae</name>
    <dbReference type="NCBI Taxonomy" id="2026836"/>
    <lineage>
        <taxon>Eukaryota</taxon>
        <taxon>Viridiplantae</taxon>
        <taxon>Chlorophyta</taxon>
        <taxon>core chlorophytes</taxon>
        <taxon>Trebouxiophyceae</taxon>
        <taxon>Chlorellales</taxon>
        <taxon>Chlorellaceae</taxon>
        <taxon>Apatococcus</taxon>
    </lineage>
</organism>
<dbReference type="CDD" id="cd14686">
    <property type="entry name" value="bZIP"/>
    <property type="match status" value="1"/>
</dbReference>
<proteinExistence type="predicted"/>
<comment type="caution">
    <text evidence="2">The sequence shown here is derived from an EMBL/GenBank/DDBJ whole genome shotgun (WGS) entry which is preliminary data.</text>
</comment>
<keyword evidence="3" id="KW-1185">Reference proteome</keyword>
<feature type="region of interest" description="Disordered" evidence="1">
    <location>
        <begin position="1"/>
        <end position="100"/>
    </location>
</feature>
<feature type="compositionally biased region" description="Low complexity" evidence="1">
    <location>
        <begin position="124"/>
        <end position="146"/>
    </location>
</feature>
<protein>
    <recommendedName>
        <fullName evidence="4">BZIP domain-containing protein</fullName>
    </recommendedName>
</protein>
<sequence>MDTSTPTEGGRMEMLEGARSPWPSATGYQEEAQPTSSGSQPSRDGSRSTNQLESHPHGSIDTDMQKVLDRAKNMSEKNRKAQKRYRDRQRDKVDGYKRQVDELTAQVQRLLAERASRPPPAAPPNSRNPTRGLEAGSLSASSCSAADADPNLSDASAVVRCILDLVQSLAAVIPDGRQHLSGLHKDPAVSWERASQALINVWQAHVNEVTRLLIRGAADAGSAYHAQLTALCHAVQGVRMMSLRKYPLLVRWLQLRLKQADAAVNYARAVESVNLTAQQVSGVLQARQAFKAGLAVLSEQRRQSFQPLAAALADHCSSEASLAEWHLRQHQACQRSQALFAEENAIFVAFVNAMFQALGPITIARLYAEASFCDYLSFAIAVEAAVSGTQDPGLAQAAQPQQHTSPQQQQLPLQLPQQPPMELLPTPFSLIDYYSDIGNLSPARSSQLFGALDFLQDPSLSPGLGV</sequence>
<reference evidence="2 3" key="1">
    <citation type="journal article" date="2024" name="Nat. Commun.">
        <title>Phylogenomics reveals the evolutionary origins of lichenization in chlorophyte algae.</title>
        <authorList>
            <person name="Puginier C."/>
            <person name="Libourel C."/>
            <person name="Otte J."/>
            <person name="Skaloud P."/>
            <person name="Haon M."/>
            <person name="Grisel S."/>
            <person name="Petersen M."/>
            <person name="Berrin J.G."/>
            <person name="Delaux P.M."/>
            <person name="Dal Grande F."/>
            <person name="Keller J."/>
        </authorList>
    </citation>
    <scope>NUCLEOTIDE SEQUENCE [LARGE SCALE GENOMIC DNA]</scope>
    <source>
        <strain evidence="2 3">SAG 2523</strain>
    </source>
</reference>
<evidence type="ECO:0000313" key="2">
    <source>
        <dbReference type="EMBL" id="KAK9866013.1"/>
    </source>
</evidence>